<sequence>MPIPKFTLYHFLVVFSTGLIGLPKAYYAYRGYSTVPNTMDWLSGVLVFLMIYWLGIYEKHVDHDMPWLFERDLLAPLRRRHNRVHG</sequence>
<gene>
    <name evidence="2" type="ORF">FA13DRAFT_1730884</name>
</gene>
<protein>
    <submittedName>
        <fullName evidence="2">Uncharacterized protein</fullName>
    </submittedName>
</protein>
<dbReference type="Proteomes" id="UP000298030">
    <property type="component" value="Unassembled WGS sequence"/>
</dbReference>
<keyword evidence="1" id="KW-1133">Transmembrane helix</keyword>
<evidence type="ECO:0000313" key="3">
    <source>
        <dbReference type="Proteomes" id="UP000298030"/>
    </source>
</evidence>
<evidence type="ECO:0000313" key="2">
    <source>
        <dbReference type="EMBL" id="TEB33137.1"/>
    </source>
</evidence>
<dbReference type="OrthoDB" id="3268450at2759"/>
<keyword evidence="3" id="KW-1185">Reference proteome</keyword>
<comment type="caution">
    <text evidence="2">The sequence shown here is derived from an EMBL/GenBank/DDBJ whole genome shotgun (WGS) entry which is preliminary data.</text>
</comment>
<keyword evidence="1" id="KW-0472">Membrane</keyword>
<keyword evidence="1" id="KW-0812">Transmembrane</keyword>
<dbReference type="EMBL" id="QPFP01000013">
    <property type="protein sequence ID" value="TEB33137.1"/>
    <property type="molecule type" value="Genomic_DNA"/>
</dbReference>
<reference evidence="2 3" key="1">
    <citation type="journal article" date="2019" name="Nat. Ecol. Evol.">
        <title>Megaphylogeny resolves global patterns of mushroom evolution.</title>
        <authorList>
            <person name="Varga T."/>
            <person name="Krizsan K."/>
            <person name="Foldi C."/>
            <person name="Dima B."/>
            <person name="Sanchez-Garcia M."/>
            <person name="Sanchez-Ramirez S."/>
            <person name="Szollosi G.J."/>
            <person name="Szarkandi J.G."/>
            <person name="Papp V."/>
            <person name="Albert L."/>
            <person name="Andreopoulos W."/>
            <person name="Angelini C."/>
            <person name="Antonin V."/>
            <person name="Barry K.W."/>
            <person name="Bougher N.L."/>
            <person name="Buchanan P."/>
            <person name="Buyck B."/>
            <person name="Bense V."/>
            <person name="Catcheside P."/>
            <person name="Chovatia M."/>
            <person name="Cooper J."/>
            <person name="Damon W."/>
            <person name="Desjardin D."/>
            <person name="Finy P."/>
            <person name="Geml J."/>
            <person name="Haridas S."/>
            <person name="Hughes K."/>
            <person name="Justo A."/>
            <person name="Karasinski D."/>
            <person name="Kautmanova I."/>
            <person name="Kiss B."/>
            <person name="Kocsube S."/>
            <person name="Kotiranta H."/>
            <person name="LaButti K.M."/>
            <person name="Lechner B.E."/>
            <person name="Liimatainen K."/>
            <person name="Lipzen A."/>
            <person name="Lukacs Z."/>
            <person name="Mihaltcheva S."/>
            <person name="Morgado L.N."/>
            <person name="Niskanen T."/>
            <person name="Noordeloos M.E."/>
            <person name="Ohm R.A."/>
            <person name="Ortiz-Santana B."/>
            <person name="Ovrebo C."/>
            <person name="Racz N."/>
            <person name="Riley R."/>
            <person name="Savchenko A."/>
            <person name="Shiryaev A."/>
            <person name="Soop K."/>
            <person name="Spirin V."/>
            <person name="Szebenyi C."/>
            <person name="Tomsovsky M."/>
            <person name="Tulloss R.E."/>
            <person name="Uehling J."/>
            <person name="Grigoriev I.V."/>
            <person name="Vagvolgyi C."/>
            <person name="Papp T."/>
            <person name="Martin F.M."/>
            <person name="Miettinen O."/>
            <person name="Hibbett D.S."/>
            <person name="Nagy L.G."/>
        </authorList>
    </citation>
    <scope>NUCLEOTIDE SEQUENCE [LARGE SCALE GENOMIC DNA]</scope>
    <source>
        <strain evidence="2 3">FP101781</strain>
    </source>
</reference>
<accession>A0A4Y7TG31</accession>
<dbReference type="AlphaFoldDB" id="A0A4Y7TG31"/>
<proteinExistence type="predicted"/>
<feature type="transmembrane region" description="Helical" evidence="1">
    <location>
        <begin position="41"/>
        <end position="57"/>
    </location>
</feature>
<organism evidence="2 3">
    <name type="scientific">Coprinellus micaceus</name>
    <name type="common">Glistening ink-cap mushroom</name>
    <name type="synonym">Coprinus micaceus</name>
    <dbReference type="NCBI Taxonomy" id="71717"/>
    <lineage>
        <taxon>Eukaryota</taxon>
        <taxon>Fungi</taxon>
        <taxon>Dikarya</taxon>
        <taxon>Basidiomycota</taxon>
        <taxon>Agaricomycotina</taxon>
        <taxon>Agaricomycetes</taxon>
        <taxon>Agaricomycetidae</taxon>
        <taxon>Agaricales</taxon>
        <taxon>Agaricineae</taxon>
        <taxon>Psathyrellaceae</taxon>
        <taxon>Coprinellus</taxon>
    </lineage>
</organism>
<evidence type="ECO:0000256" key="1">
    <source>
        <dbReference type="SAM" id="Phobius"/>
    </source>
</evidence>
<feature type="transmembrane region" description="Helical" evidence="1">
    <location>
        <begin position="7"/>
        <end position="29"/>
    </location>
</feature>
<name>A0A4Y7TG31_COPMI</name>